<keyword evidence="5" id="KW-1185">Reference proteome</keyword>
<feature type="domain" description="Acyltransferase 3" evidence="3">
    <location>
        <begin position="32"/>
        <end position="366"/>
    </location>
</feature>
<keyword evidence="2" id="KW-1133">Transmembrane helix</keyword>
<feature type="transmembrane region" description="Helical" evidence="2">
    <location>
        <begin position="99"/>
        <end position="118"/>
    </location>
</feature>
<evidence type="ECO:0000259" key="3">
    <source>
        <dbReference type="Pfam" id="PF01757"/>
    </source>
</evidence>
<feature type="transmembrane region" description="Helical" evidence="2">
    <location>
        <begin position="170"/>
        <end position="187"/>
    </location>
</feature>
<protein>
    <submittedName>
        <fullName evidence="4">Acyltransferase</fullName>
    </submittedName>
</protein>
<keyword evidence="4" id="KW-0012">Acyltransferase</keyword>
<keyword evidence="2" id="KW-0472">Membrane</keyword>
<dbReference type="PANTHER" id="PTHR23028">
    <property type="entry name" value="ACETYLTRANSFERASE"/>
    <property type="match status" value="1"/>
</dbReference>
<feature type="transmembrane region" description="Helical" evidence="2">
    <location>
        <begin position="256"/>
        <end position="275"/>
    </location>
</feature>
<feature type="non-terminal residue" evidence="4">
    <location>
        <position position="440"/>
    </location>
</feature>
<dbReference type="Proteomes" id="UP001165561">
    <property type="component" value="Unassembled WGS sequence"/>
</dbReference>
<dbReference type="PANTHER" id="PTHR23028:SF53">
    <property type="entry name" value="ACYL_TRANSF_3 DOMAIN-CONTAINING PROTEIN"/>
    <property type="match status" value="1"/>
</dbReference>
<organism evidence="4 5">
    <name type="scientific">Georgenia halotolerans</name>
    <dbReference type="NCBI Taxonomy" id="3028317"/>
    <lineage>
        <taxon>Bacteria</taxon>
        <taxon>Bacillati</taxon>
        <taxon>Actinomycetota</taxon>
        <taxon>Actinomycetes</taxon>
        <taxon>Micrococcales</taxon>
        <taxon>Bogoriellaceae</taxon>
        <taxon>Georgenia</taxon>
    </lineage>
</organism>
<feature type="transmembrane region" description="Helical" evidence="2">
    <location>
        <begin position="323"/>
        <end position="342"/>
    </location>
</feature>
<accession>A0ABT5TXK2</accession>
<keyword evidence="2" id="KW-0812">Transmembrane</keyword>
<feature type="transmembrane region" description="Helical" evidence="2">
    <location>
        <begin position="354"/>
        <end position="373"/>
    </location>
</feature>
<keyword evidence="4" id="KW-0808">Transferase</keyword>
<reference evidence="4" key="1">
    <citation type="submission" date="2023-02" db="EMBL/GenBank/DDBJ databases">
        <title>Georgenia sp.10Sc9-8, isolated from a soil sample collected from the Taklamakan desert.</title>
        <authorList>
            <person name="Liu S."/>
        </authorList>
    </citation>
    <scope>NUCLEOTIDE SEQUENCE</scope>
    <source>
        <strain evidence="4">10Sc9-8</strain>
    </source>
</reference>
<proteinExistence type="predicted"/>
<dbReference type="Pfam" id="PF01757">
    <property type="entry name" value="Acyl_transf_3"/>
    <property type="match status" value="1"/>
</dbReference>
<comment type="caution">
    <text evidence="4">The sequence shown here is derived from an EMBL/GenBank/DDBJ whole genome shotgun (WGS) entry which is preliminary data.</text>
</comment>
<dbReference type="EMBL" id="JARACI010000955">
    <property type="protein sequence ID" value="MDD9206699.1"/>
    <property type="molecule type" value="Genomic_DNA"/>
</dbReference>
<gene>
    <name evidence="4" type="ORF">PU560_09505</name>
</gene>
<dbReference type="InterPro" id="IPR050879">
    <property type="entry name" value="Acyltransferase_3"/>
</dbReference>
<evidence type="ECO:0000313" key="5">
    <source>
        <dbReference type="Proteomes" id="UP001165561"/>
    </source>
</evidence>
<feature type="transmembrane region" description="Helical" evidence="2">
    <location>
        <begin position="194"/>
        <end position="213"/>
    </location>
</feature>
<evidence type="ECO:0000256" key="2">
    <source>
        <dbReference type="SAM" id="Phobius"/>
    </source>
</evidence>
<sequence length="440" mass="47074">MAVDAAAVTDRPEPRPTRAVPVENAPPSRRIEGLDGLRALAVLAVLVYHLRPASLPGGFLGVDVFFVVSGFLITTLLLREVADRGRLDLTRFWVRRARRLLPALVAVVVLTVPVAWAASTDLLVGIGRQVLGALTFSTNWLEVAAGSSYFARTSPQLFVNFWSLAVEEQFYLLWPLVLAALLALTRTSRQRVRLTLTVAALSALAMAVLTTPGEDATRAYYGTDTHLFGLMIGAALAFAWAAPGRGFLGSPAWQRWRGPLTATAAAALLLLMLTLREDLTATFRGGILLASVLTAVLVAGLLDRPSAYRAALQAPVLEWVGRRSYGIYLWHWPVICILAALVPTADDSAGHWTVRGAAVVVTVVVAAGSFRWLEEPIRRHGFRSAGRAVVTALAGPGRRPVQVALGAVGVVVLLAGVAITQAPEKSATQLQIEAGQQRVA</sequence>
<feature type="region of interest" description="Disordered" evidence="1">
    <location>
        <begin position="1"/>
        <end position="24"/>
    </location>
</feature>
<feature type="transmembrane region" description="Helical" evidence="2">
    <location>
        <begin position="281"/>
        <end position="302"/>
    </location>
</feature>
<dbReference type="InterPro" id="IPR002656">
    <property type="entry name" value="Acyl_transf_3_dom"/>
</dbReference>
<evidence type="ECO:0000256" key="1">
    <source>
        <dbReference type="SAM" id="MobiDB-lite"/>
    </source>
</evidence>
<feature type="transmembrane region" description="Helical" evidence="2">
    <location>
        <begin position="59"/>
        <end position="78"/>
    </location>
</feature>
<name>A0ABT5TXK2_9MICO</name>
<feature type="transmembrane region" description="Helical" evidence="2">
    <location>
        <begin position="225"/>
        <end position="244"/>
    </location>
</feature>
<feature type="transmembrane region" description="Helical" evidence="2">
    <location>
        <begin position="403"/>
        <end position="422"/>
    </location>
</feature>
<dbReference type="GO" id="GO:0016746">
    <property type="term" value="F:acyltransferase activity"/>
    <property type="evidence" value="ECO:0007669"/>
    <property type="project" value="UniProtKB-KW"/>
</dbReference>
<evidence type="ECO:0000313" key="4">
    <source>
        <dbReference type="EMBL" id="MDD9206699.1"/>
    </source>
</evidence>